<keyword evidence="3" id="KW-1185">Reference proteome</keyword>
<feature type="transmembrane region" description="Helical" evidence="1">
    <location>
        <begin position="20"/>
        <end position="38"/>
    </location>
</feature>
<evidence type="ECO:0000313" key="3">
    <source>
        <dbReference type="Proteomes" id="UP000014254"/>
    </source>
</evidence>
<keyword evidence="1" id="KW-0812">Transmembrane</keyword>
<dbReference type="VEuPathDB" id="FungiDB:HMPREF1544_12359"/>
<evidence type="ECO:0000256" key="1">
    <source>
        <dbReference type="SAM" id="Phobius"/>
    </source>
</evidence>
<dbReference type="AlphaFoldDB" id="S2JMG3"/>
<accession>S2JMG3</accession>
<protein>
    <submittedName>
        <fullName evidence="2">Uncharacterized protein</fullName>
    </submittedName>
</protein>
<dbReference type="EMBL" id="KE124282">
    <property type="protein sequence ID" value="EPB80950.1"/>
    <property type="molecule type" value="Genomic_DNA"/>
</dbReference>
<sequence length="49" mass="5632">MYKSFTWASNRGYGKKLSQLLTGGTIIRFVGNYFALVYSTRMLSIIYIT</sequence>
<dbReference type="InParanoid" id="S2JMG3"/>
<organism evidence="2 3">
    <name type="scientific">Mucor circinelloides f. circinelloides (strain 1006PhL)</name>
    <name type="common">Mucormycosis agent</name>
    <name type="synonym">Calyptromyces circinelloides</name>
    <dbReference type="NCBI Taxonomy" id="1220926"/>
    <lineage>
        <taxon>Eukaryota</taxon>
        <taxon>Fungi</taxon>
        <taxon>Fungi incertae sedis</taxon>
        <taxon>Mucoromycota</taxon>
        <taxon>Mucoromycotina</taxon>
        <taxon>Mucoromycetes</taxon>
        <taxon>Mucorales</taxon>
        <taxon>Mucorineae</taxon>
        <taxon>Mucoraceae</taxon>
        <taxon>Mucor</taxon>
    </lineage>
</organism>
<dbReference type="Proteomes" id="UP000014254">
    <property type="component" value="Unassembled WGS sequence"/>
</dbReference>
<reference evidence="3" key="1">
    <citation type="submission" date="2013-05" db="EMBL/GenBank/DDBJ databases">
        <title>The Genome sequence of Mucor circinelloides f. circinelloides 1006PhL.</title>
        <authorList>
            <consortium name="The Broad Institute Genomics Platform"/>
            <person name="Cuomo C."/>
            <person name="Earl A."/>
            <person name="Findley K."/>
            <person name="Lee S.C."/>
            <person name="Walker B."/>
            <person name="Young S."/>
            <person name="Zeng Q."/>
            <person name="Gargeya S."/>
            <person name="Fitzgerald M."/>
            <person name="Haas B."/>
            <person name="Abouelleil A."/>
            <person name="Allen A.W."/>
            <person name="Alvarado L."/>
            <person name="Arachchi H.M."/>
            <person name="Berlin A.M."/>
            <person name="Chapman S.B."/>
            <person name="Gainer-Dewar J."/>
            <person name="Goldberg J."/>
            <person name="Griggs A."/>
            <person name="Gujja S."/>
            <person name="Hansen M."/>
            <person name="Howarth C."/>
            <person name="Imamovic A."/>
            <person name="Ireland A."/>
            <person name="Larimer J."/>
            <person name="McCowan C."/>
            <person name="Murphy C."/>
            <person name="Pearson M."/>
            <person name="Poon T.W."/>
            <person name="Priest M."/>
            <person name="Roberts A."/>
            <person name="Saif S."/>
            <person name="Shea T."/>
            <person name="Sisk P."/>
            <person name="Sykes S."/>
            <person name="Wortman J."/>
            <person name="Nusbaum C."/>
            <person name="Birren B."/>
        </authorList>
    </citation>
    <scope>NUCLEOTIDE SEQUENCE [LARGE SCALE GENOMIC DNA]</scope>
    <source>
        <strain evidence="3">1006PhL</strain>
    </source>
</reference>
<name>S2JMG3_MUCC1</name>
<proteinExistence type="predicted"/>
<keyword evidence="1" id="KW-0472">Membrane</keyword>
<keyword evidence="1" id="KW-1133">Transmembrane helix</keyword>
<evidence type="ECO:0000313" key="2">
    <source>
        <dbReference type="EMBL" id="EPB80950.1"/>
    </source>
</evidence>
<gene>
    <name evidence="2" type="ORF">HMPREF1544_12359</name>
</gene>